<sequence length="221" mass="24524">MGKVLKFLGRINFKTIYFNLKYFPLKTAIKFPVMVSRNVLLHKLKGSITINCPVRTALIQIGYGEVGVSDFKRSRAIWNVEGDLIFNGRAYIMHGSKINVSKGAQVIVGDDFTTSTECIIVAEKKITFGNNVGLSWETMVMDTDFHHIYNEDGVKFNHPKEIVFGDNIWVGCRCTILKGSVIPSGSVIAATSLIAKKLTGENNVFGGNPISVLKSNITWEF</sequence>
<dbReference type="RefSeq" id="WP_146383176.1">
    <property type="nucleotide sequence ID" value="NZ_VOEJ01000009.1"/>
</dbReference>
<dbReference type="PANTHER" id="PTHR23416">
    <property type="entry name" value="SIALIC ACID SYNTHASE-RELATED"/>
    <property type="match status" value="1"/>
</dbReference>
<gene>
    <name evidence="1" type="ORF">FPZ43_17185</name>
</gene>
<dbReference type="Proteomes" id="UP000320042">
    <property type="component" value="Unassembled WGS sequence"/>
</dbReference>
<protein>
    <submittedName>
        <fullName evidence="1">Acyltransferase</fullName>
    </submittedName>
</protein>
<accession>A0A563U0N9</accession>
<dbReference type="EMBL" id="VOEJ01000009">
    <property type="protein sequence ID" value="TWR25205.1"/>
    <property type="molecule type" value="Genomic_DNA"/>
</dbReference>
<name>A0A563U0N9_9SPHI</name>
<dbReference type="InterPro" id="IPR011004">
    <property type="entry name" value="Trimer_LpxA-like_sf"/>
</dbReference>
<dbReference type="InterPro" id="IPR051159">
    <property type="entry name" value="Hexapeptide_acetyltransf"/>
</dbReference>
<dbReference type="SUPFAM" id="SSF51161">
    <property type="entry name" value="Trimeric LpxA-like enzymes"/>
    <property type="match status" value="1"/>
</dbReference>
<evidence type="ECO:0000313" key="1">
    <source>
        <dbReference type="EMBL" id="TWR25205.1"/>
    </source>
</evidence>
<evidence type="ECO:0000313" key="2">
    <source>
        <dbReference type="Proteomes" id="UP000320042"/>
    </source>
</evidence>
<reference evidence="1 2" key="1">
    <citation type="submission" date="2019-07" db="EMBL/GenBank/DDBJ databases">
        <authorList>
            <person name="Kim J."/>
        </authorList>
    </citation>
    <scope>NUCLEOTIDE SEQUENCE [LARGE SCALE GENOMIC DNA]</scope>
    <source>
        <strain evidence="2">dk17</strain>
    </source>
</reference>
<keyword evidence="1" id="KW-0012">Acyltransferase</keyword>
<dbReference type="OrthoDB" id="9812571at2"/>
<dbReference type="AlphaFoldDB" id="A0A563U0N9"/>
<dbReference type="Gene3D" id="2.160.10.10">
    <property type="entry name" value="Hexapeptide repeat proteins"/>
    <property type="match status" value="1"/>
</dbReference>
<proteinExistence type="predicted"/>
<organism evidence="1 2">
    <name type="scientific">Mucilaginibacter pallidiroseus</name>
    <dbReference type="NCBI Taxonomy" id="2599295"/>
    <lineage>
        <taxon>Bacteria</taxon>
        <taxon>Pseudomonadati</taxon>
        <taxon>Bacteroidota</taxon>
        <taxon>Sphingobacteriia</taxon>
        <taxon>Sphingobacteriales</taxon>
        <taxon>Sphingobacteriaceae</taxon>
        <taxon>Mucilaginibacter</taxon>
    </lineage>
</organism>
<comment type="caution">
    <text evidence="1">The sequence shown here is derived from an EMBL/GenBank/DDBJ whole genome shotgun (WGS) entry which is preliminary data.</text>
</comment>
<keyword evidence="2" id="KW-1185">Reference proteome</keyword>
<keyword evidence="1" id="KW-0808">Transferase</keyword>
<dbReference type="GO" id="GO:0016746">
    <property type="term" value="F:acyltransferase activity"/>
    <property type="evidence" value="ECO:0007669"/>
    <property type="project" value="UniProtKB-KW"/>
</dbReference>